<evidence type="ECO:0000313" key="1">
    <source>
        <dbReference type="EMBL" id="DAG02600.1"/>
    </source>
</evidence>
<dbReference type="EMBL" id="BK016212">
    <property type="protein sequence ID" value="DAG02600.1"/>
    <property type="molecule type" value="Genomic_DNA"/>
</dbReference>
<proteinExistence type="predicted"/>
<name>A0A8S5V7B9_9CAUD</name>
<accession>A0A8S5V7B9</accession>
<sequence>MKKQNFLGIRTKTILCRTKGIVGDRFTVMRAITEKQEKELDTREQTTLDNGFTVSRKSIYIYGKVDLTSEEDIAAIKKLHLIDDSDKGNPIPSGFSYLTGEVEFEDNIKYRPTWDEFEWFKYNYCLIGKPQRIVIHECDKSSL</sequence>
<reference evidence="1" key="1">
    <citation type="journal article" date="2021" name="Proc. Natl. Acad. Sci. U.S.A.">
        <title>A Catalog of Tens of Thousands of Viruses from Human Metagenomes Reveals Hidden Associations with Chronic Diseases.</title>
        <authorList>
            <person name="Tisza M.J."/>
            <person name="Buck C.B."/>
        </authorList>
    </citation>
    <scope>NUCLEOTIDE SEQUENCE</scope>
    <source>
        <strain evidence="1">CtUXy6</strain>
    </source>
</reference>
<protein>
    <submittedName>
        <fullName evidence="1">Uncharacterized protein</fullName>
    </submittedName>
</protein>
<organism evidence="1">
    <name type="scientific">CrAss-like virus sp. ctUXy6</name>
    <dbReference type="NCBI Taxonomy" id="2825835"/>
    <lineage>
        <taxon>Viruses</taxon>
        <taxon>Duplodnaviria</taxon>
        <taxon>Heunggongvirae</taxon>
        <taxon>Uroviricota</taxon>
        <taxon>Caudoviricetes</taxon>
        <taxon>Crassvirales</taxon>
    </lineage>
</organism>